<feature type="region of interest" description="Disordered" evidence="1">
    <location>
        <begin position="518"/>
        <end position="593"/>
    </location>
</feature>
<dbReference type="STRING" id="630390.A0A180GQ35"/>
<reference evidence="2" key="1">
    <citation type="submission" date="2009-11" db="EMBL/GenBank/DDBJ databases">
        <authorList>
            <consortium name="The Broad Institute Genome Sequencing Platform"/>
            <person name="Ward D."/>
            <person name="Feldgarden M."/>
            <person name="Earl A."/>
            <person name="Young S.K."/>
            <person name="Zeng Q."/>
            <person name="Koehrsen M."/>
            <person name="Alvarado L."/>
            <person name="Berlin A."/>
            <person name="Bochicchio J."/>
            <person name="Borenstein D."/>
            <person name="Chapman S.B."/>
            <person name="Chen Z."/>
            <person name="Engels R."/>
            <person name="Freedman E."/>
            <person name="Gellesch M."/>
            <person name="Goldberg J."/>
            <person name="Griggs A."/>
            <person name="Gujja S."/>
            <person name="Heilman E."/>
            <person name="Heiman D."/>
            <person name="Hepburn T."/>
            <person name="Howarth C."/>
            <person name="Jen D."/>
            <person name="Larson L."/>
            <person name="Lewis B."/>
            <person name="Mehta T."/>
            <person name="Park D."/>
            <person name="Pearson M."/>
            <person name="Roberts A."/>
            <person name="Saif S."/>
            <person name="Shea T."/>
            <person name="Shenoy N."/>
            <person name="Sisk P."/>
            <person name="Stolte C."/>
            <person name="Sykes S."/>
            <person name="Thomson T."/>
            <person name="Walk T."/>
            <person name="White J."/>
            <person name="Yandava C."/>
            <person name="Izard J."/>
            <person name="Baranova O.V."/>
            <person name="Blanton J.M."/>
            <person name="Tanner A.C."/>
            <person name="Dewhirst F.E."/>
            <person name="Haas B."/>
            <person name="Nusbaum C."/>
            <person name="Birren B."/>
        </authorList>
    </citation>
    <scope>NUCLEOTIDE SEQUENCE [LARGE SCALE GENOMIC DNA]</scope>
    <source>
        <strain evidence="2">1-1 BBBD Race 1</strain>
    </source>
</reference>
<feature type="compositionally biased region" description="Basic residues" evidence="1">
    <location>
        <begin position="684"/>
        <end position="694"/>
    </location>
</feature>
<feature type="compositionally biased region" description="Low complexity" evidence="1">
    <location>
        <begin position="633"/>
        <end position="671"/>
    </location>
</feature>
<proteinExistence type="predicted"/>
<dbReference type="EnsemblFungi" id="PTTG_26848-t43_1">
    <property type="protein sequence ID" value="PTTG_26848-t43_1-p1"/>
    <property type="gene ID" value="PTTG_26848"/>
</dbReference>
<reference evidence="3 4" key="3">
    <citation type="journal article" date="2017" name="G3 (Bethesda)">
        <title>Comparative analysis highlights variable genome content of wheat rusts and divergence of the mating loci.</title>
        <authorList>
            <person name="Cuomo C.A."/>
            <person name="Bakkeren G."/>
            <person name="Khalil H.B."/>
            <person name="Panwar V."/>
            <person name="Joly D."/>
            <person name="Linning R."/>
            <person name="Sakthikumar S."/>
            <person name="Song X."/>
            <person name="Adiconis X."/>
            <person name="Fan L."/>
            <person name="Goldberg J.M."/>
            <person name="Levin J.Z."/>
            <person name="Young S."/>
            <person name="Zeng Q."/>
            <person name="Anikster Y."/>
            <person name="Bruce M."/>
            <person name="Wang M."/>
            <person name="Yin C."/>
            <person name="McCallum B."/>
            <person name="Szabo L.J."/>
            <person name="Hulbert S."/>
            <person name="Chen X."/>
            <person name="Fellers J.P."/>
        </authorList>
    </citation>
    <scope>NUCLEOTIDE SEQUENCE</scope>
    <source>
        <strain evidence="4">Isolate 1-1 / race 1 (BBBD)</strain>
        <strain evidence="3">isolate 1-1 / race 1 (BBBD)</strain>
    </source>
</reference>
<dbReference type="EMBL" id="ADAS02000035">
    <property type="protein sequence ID" value="OAV94860.1"/>
    <property type="molecule type" value="Genomic_DNA"/>
</dbReference>
<feature type="compositionally biased region" description="Basic and acidic residues" evidence="1">
    <location>
        <begin position="562"/>
        <end position="579"/>
    </location>
</feature>
<sequence>MADEQALFEAKCLALLQPCDATGRTHDEKINEMRHRFPKVKAWLDWWTMADVESMLFPSRRKMLEDSPNGEDGLPSSTNAQESMHRVYYMFSSGKKRMLAGFSELYAFVKALETDHSLRMRRVPIQYGIATKDQKSIAQSIGWIKPTKRQRAAMNDYRPPDTTEALLDGPNKRAKLGRPRNSQNINRAAHTTYASYAASKNAPRQNQCWLAALSTNELVGNKSLKAILTRGSNQPFKAARNLHPTSFVAGEYSSADFFMEIMLDPKANSSEALQTLFAMEEHQVFSCPRKQHSKPINHPRSDRVLASLKITQAMFDSNGIGYADAGALITLWELSGLAGTSGLQCQTCNTSRSKKFRPSKPQNPDDIAGSFLEELSTISFPNGKSPPHLYFNIDSTSILDEQKQVEFVAQMSWPFKLTVSGKEYTLILRGYWGAHHYWGKVLRQIQGVTGVWLHNDQENTGYAQMVDPVPGSISGAHPNTSWLIYSQQWTDNEATFVKESNERIRLFLNIGYNGDITGDDIVGPAPSANPVPKPVRSRMKSTKFIGDNISSPLCSEDWSEDLSDHSSEDEESTSKESLHSDFQAVLSPQPSQPVTEPIKIRLQLNNSQPNQSIPTPPPEPTPAARATSKAPTRRSQPSRAPRPSSSTTVLPPLLPQDSLPDPAAASAPLALGPNVPFSELAPKKPARKRGRPRKPIISDSKFQPAPLSGADWERIAARLAAN</sequence>
<feature type="region of interest" description="Disordered" evidence="1">
    <location>
        <begin position="607"/>
        <end position="710"/>
    </location>
</feature>
<evidence type="ECO:0000313" key="3">
    <source>
        <dbReference type="EnsemblFungi" id="PTTG_26848-t43_1-p1"/>
    </source>
</evidence>
<evidence type="ECO:0000313" key="4">
    <source>
        <dbReference type="Proteomes" id="UP000005240"/>
    </source>
</evidence>
<protein>
    <submittedName>
        <fullName evidence="2 3">Uncharacterized protein</fullName>
    </submittedName>
</protein>
<dbReference type="Proteomes" id="UP000005240">
    <property type="component" value="Unassembled WGS sequence"/>
</dbReference>
<reference evidence="2" key="2">
    <citation type="submission" date="2016-05" db="EMBL/GenBank/DDBJ databases">
        <title>Comparative analysis highlights variable genome content of wheat rusts and divergence of the mating loci.</title>
        <authorList>
            <person name="Cuomo C.A."/>
            <person name="Bakkeren G."/>
            <person name="Szabo L."/>
            <person name="Khalil H."/>
            <person name="Joly D."/>
            <person name="Goldberg J."/>
            <person name="Young S."/>
            <person name="Zeng Q."/>
            <person name="Fellers J."/>
        </authorList>
    </citation>
    <scope>NUCLEOTIDE SEQUENCE [LARGE SCALE GENOMIC DNA]</scope>
    <source>
        <strain evidence="2">1-1 BBBD Race 1</strain>
    </source>
</reference>
<gene>
    <name evidence="2" type="ORF">PTTG_26848</name>
</gene>
<dbReference type="AlphaFoldDB" id="A0A180GQ35"/>
<evidence type="ECO:0000256" key="1">
    <source>
        <dbReference type="SAM" id="MobiDB-lite"/>
    </source>
</evidence>
<accession>A0A180GQ35</accession>
<reference evidence="3" key="4">
    <citation type="submission" date="2025-05" db="UniProtKB">
        <authorList>
            <consortium name="EnsemblFungi"/>
        </authorList>
    </citation>
    <scope>IDENTIFICATION</scope>
    <source>
        <strain evidence="3">isolate 1-1 / race 1 (BBBD)</strain>
    </source>
</reference>
<keyword evidence="4" id="KW-1185">Reference proteome</keyword>
<evidence type="ECO:0000313" key="2">
    <source>
        <dbReference type="EMBL" id="OAV94860.1"/>
    </source>
</evidence>
<name>A0A180GQ35_PUCT1</name>
<organism evidence="2">
    <name type="scientific">Puccinia triticina (isolate 1-1 / race 1 (BBBD))</name>
    <name type="common">Brown leaf rust fungus</name>
    <dbReference type="NCBI Taxonomy" id="630390"/>
    <lineage>
        <taxon>Eukaryota</taxon>
        <taxon>Fungi</taxon>
        <taxon>Dikarya</taxon>
        <taxon>Basidiomycota</taxon>
        <taxon>Pucciniomycotina</taxon>
        <taxon>Pucciniomycetes</taxon>
        <taxon>Pucciniales</taxon>
        <taxon>Pucciniaceae</taxon>
        <taxon>Puccinia</taxon>
    </lineage>
</organism>
<dbReference type="VEuPathDB" id="FungiDB:PTTG_26848"/>